<keyword evidence="2 5" id="KW-0747">Spliceosome</keyword>
<evidence type="ECO:0000259" key="6">
    <source>
        <dbReference type="PROSITE" id="PS52002"/>
    </source>
</evidence>
<dbReference type="GO" id="GO:0034715">
    <property type="term" value="C:pICln-Sm protein complex"/>
    <property type="evidence" value="ECO:0007669"/>
    <property type="project" value="TreeGrafter"/>
</dbReference>
<dbReference type="InterPro" id="IPR010920">
    <property type="entry name" value="LSM_dom_sf"/>
</dbReference>
<dbReference type="InterPro" id="IPR047575">
    <property type="entry name" value="Sm"/>
</dbReference>
<keyword evidence="8" id="KW-1185">Reference proteome</keyword>
<dbReference type="Gene3D" id="2.30.30.100">
    <property type="match status" value="1"/>
</dbReference>
<evidence type="ECO:0000256" key="4">
    <source>
        <dbReference type="ARBA" id="ARBA00023274"/>
    </source>
</evidence>
<sequence length="105" mass="12077">MDQVTNPKPFVKSLLNKRISVRLKFNNTTYEGLLESSDNYFNLSLSNVTEVTYNETDGEVKERVSLGDGKVFIRCNNVLYIRQLSDEELKAIQQQELDEGDVKDQ</sequence>
<evidence type="ECO:0000313" key="7">
    <source>
        <dbReference type="EMBL" id="KAH3673476.1"/>
    </source>
</evidence>
<feature type="domain" description="Sm" evidence="6">
    <location>
        <begin position="6"/>
        <end position="87"/>
    </location>
</feature>
<dbReference type="OrthoDB" id="409625at2759"/>
<evidence type="ECO:0000256" key="5">
    <source>
        <dbReference type="PIRNR" id="PIRNR006609"/>
    </source>
</evidence>
<dbReference type="PROSITE" id="PS52002">
    <property type="entry name" value="SM"/>
    <property type="match status" value="1"/>
</dbReference>
<dbReference type="EMBL" id="JAEUBG010005637">
    <property type="protein sequence ID" value="KAH3673476.1"/>
    <property type="molecule type" value="Genomic_DNA"/>
</dbReference>
<accession>A0A9P8TCQ3</accession>
<dbReference type="AlphaFoldDB" id="A0A9P8TCQ3"/>
<dbReference type="SMART" id="SM00651">
    <property type="entry name" value="Sm"/>
    <property type="match status" value="1"/>
</dbReference>
<evidence type="ECO:0000256" key="1">
    <source>
        <dbReference type="ARBA" id="ARBA00007927"/>
    </source>
</evidence>
<dbReference type="Pfam" id="PF01423">
    <property type="entry name" value="LSM"/>
    <property type="match status" value="1"/>
</dbReference>
<comment type="subcellular location">
    <subcellularLocation>
        <location evidence="5">Nucleus</location>
    </subcellularLocation>
</comment>
<keyword evidence="5" id="KW-0507">mRNA processing</keyword>
<keyword evidence="3 5" id="KW-0508">mRNA splicing</keyword>
<reference evidence="7" key="2">
    <citation type="submission" date="2021-01" db="EMBL/GenBank/DDBJ databases">
        <authorList>
            <person name="Schikora-Tamarit M.A."/>
        </authorList>
    </citation>
    <scope>NUCLEOTIDE SEQUENCE</scope>
    <source>
        <strain evidence="7">CBS2887</strain>
    </source>
</reference>
<comment type="similarity">
    <text evidence="1 5">Belongs to the snRNP Sm proteins family. SmF/LSm6 subfamily.</text>
</comment>
<dbReference type="SUPFAM" id="SSF50182">
    <property type="entry name" value="Sm-like ribonucleoproteins"/>
    <property type="match status" value="1"/>
</dbReference>
<organism evidence="7 8">
    <name type="scientific">Wickerhamomyces pijperi</name>
    <name type="common">Yeast</name>
    <name type="synonym">Pichia pijperi</name>
    <dbReference type="NCBI Taxonomy" id="599730"/>
    <lineage>
        <taxon>Eukaryota</taxon>
        <taxon>Fungi</taxon>
        <taxon>Dikarya</taxon>
        <taxon>Ascomycota</taxon>
        <taxon>Saccharomycotina</taxon>
        <taxon>Saccharomycetes</taxon>
        <taxon>Phaffomycetales</taxon>
        <taxon>Wickerhamomycetaceae</taxon>
        <taxon>Wickerhamomyces</taxon>
    </lineage>
</organism>
<keyword evidence="5" id="KW-0539">Nucleus</keyword>
<keyword evidence="5" id="KW-0694">RNA-binding</keyword>
<dbReference type="PANTHER" id="PTHR11021:SF0">
    <property type="entry name" value="SMALL NUCLEAR RIBONUCLEOPROTEIN F"/>
    <property type="match status" value="1"/>
</dbReference>
<dbReference type="Proteomes" id="UP000774326">
    <property type="component" value="Unassembled WGS sequence"/>
</dbReference>
<dbReference type="InterPro" id="IPR001163">
    <property type="entry name" value="Sm_dom_euk/arc"/>
</dbReference>
<dbReference type="GO" id="GO:0071013">
    <property type="term" value="C:catalytic step 2 spliceosome"/>
    <property type="evidence" value="ECO:0007669"/>
    <property type="project" value="TreeGrafter"/>
</dbReference>
<keyword evidence="4 5" id="KW-0687">Ribonucleoprotein</keyword>
<comment type="caution">
    <text evidence="7">The sequence shown here is derived from an EMBL/GenBank/DDBJ whole genome shotgun (WGS) entry which is preliminary data.</text>
</comment>
<dbReference type="InterPro" id="IPR016487">
    <property type="entry name" value="Lsm6/sSmF"/>
</dbReference>
<reference evidence="7" key="1">
    <citation type="journal article" date="2021" name="Open Biol.">
        <title>Shared evolutionary footprints suggest mitochondrial oxidative damage underlies multiple complex I losses in fungi.</title>
        <authorList>
            <person name="Schikora-Tamarit M.A."/>
            <person name="Marcet-Houben M."/>
            <person name="Nosek J."/>
            <person name="Gabaldon T."/>
        </authorList>
    </citation>
    <scope>NUCLEOTIDE SEQUENCE</scope>
    <source>
        <strain evidence="7">CBS2887</strain>
    </source>
</reference>
<dbReference type="PANTHER" id="PTHR11021">
    <property type="entry name" value="SMALL NUCLEAR RIBONUCLEOPROTEIN F SNRNP-F"/>
    <property type="match status" value="1"/>
</dbReference>
<proteinExistence type="inferred from homology"/>
<evidence type="ECO:0000256" key="3">
    <source>
        <dbReference type="ARBA" id="ARBA00023187"/>
    </source>
</evidence>
<evidence type="ECO:0000313" key="8">
    <source>
        <dbReference type="Proteomes" id="UP000774326"/>
    </source>
</evidence>
<gene>
    <name evidence="7" type="ORF">WICPIJ_009749</name>
</gene>
<name>A0A9P8TCQ3_WICPI</name>
<dbReference type="GO" id="GO:0003723">
    <property type="term" value="F:RNA binding"/>
    <property type="evidence" value="ECO:0007669"/>
    <property type="project" value="UniProtKB-UniRule"/>
</dbReference>
<dbReference type="PIRSF" id="PIRSF006609">
    <property type="entry name" value="snRNP_SmF"/>
    <property type="match status" value="1"/>
</dbReference>
<dbReference type="GO" id="GO:0005685">
    <property type="term" value="C:U1 snRNP"/>
    <property type="evidence" value="ECO:0007669"/>
    <property type="project" value="TreeGrafter"/>
</dbReference>
<evidence type="ECO:0000256" key="2">
    <source>
        <dbReference type="ARBA" id="ARBA00022728"/>
    </source>
</evidence>
<protein>
    <recommendedName>
        <fullName evidence="6">Sm domain-containing protein</fullName>
    </recommendedName>
</protein>
<dbReference type="GO" id="GO:0000398">
    <property type="term" value="P:mRNA splicing, via spliceosome"/>
    <property type="evidence" value="ECO:0007669"/>
    <property type="project" value="InterPro"/>
</dbReference>